<dbReference type="EMBL" id="GBRH01243501">
    <property type="protein sequence ID" value="JAD54394.1"/>
    <property type="molecule type" value="Transcribed_RNA"/>
</dbReference>
<protein>
    <submittedName>
        <fullName evidence="1">Uncharacterized protein</fullName>
    </submittedName>
</protein>
<organism evidence="1">
    <name type="scientific">Arundo donax</name>
    <name type="common">Giant reed</name>
    <name type="synonym">Donax arundinaceus</name>
    <dbReference type="NCBI Taxonomy" id="35708"/>
    <lineage>
        <taxon>Eukaryota</taxon>
        <taxon>Viridiplantae</taxon>
        <taxon>Streptophyta</taxon>
        <taxon>Embryophyta</taxon>
        <taxon>Tracheophyta</taxon>
        <taxon>Spermatophyta</taxon>
        <taxon>Magnoliopsida</taxon>
        <taxon>Liliopsida</taxon>
        <taxon>Poales</taxon>
        <taxon>Poaceae</taxon>
        <taxon>PACMAD clade</taxon>
        <taxon>Arundinoideae</taxon>
        <taxon>Arundineae</taxon>
        <taxon>Arundo</taxon>
    </lineage>
</organism>
<name>A0A0A9ARK7_ARUDO</name>
<evidence type="ECO:0000313" key="1">
    <source>
        <dbReference type="EMBL" id="JAD54394.1"/>
    </source>
</evidence>
<reference evidence="1" key="2">
    <citation type="journal article" date="2015" name="Data Brief">
        <title>Shoot transcriptome of the giant reed, Arundo donax.</title>
        <authorList>
            <person name="Barrero R.A."/>
            <person name="Guerrero F.D."/>
            <person name="Moolhuijzen P."/>
            <person name="Goolsby J.A."/>
            <person name="Tidwell J."/>
            <person name="Bellgard S.E."/>
            <person name="Bellgard M.I."/>
        </authorList>
    </citation>
    <scope>NUCLEOTIDE SEQUENCE</scope>
    <source>
        <tissue evidence="1">Shoot tissue taken approximately 20 cm above the soil surface</tissue>
    </source>
</reference>
<dbReference type="AlphaFoldDB" id="A0A0A9ARK7"/>
<proteinExistence type="predicted"/>
<sequence>MSSSEVAVAVEGRCDHRRSPLHRQRPLSLSEVTFASPKVTVVIVSPKVTIAAASPKVIVVTASPYLSLLTSHRRLLLPLEVVVTVRGRRYMARGRCCHQRSPCIAKCHYRRCFAKGRHRWHLILGFHFSSCPPQFGHG</sequence>
<reference evidence="1" key="1">
    <citation type="submission" date="2014-09" db="EMBL/GenBank/DDBJ databases">
        <authorList>
            <person name="Magalhaes I.L.F."/>
            <person name="Oliveira U."/>
            <person name="Santos F.R."/>
            <person name="Vidigal T.H.D.A."/>
            <person name="Brescovit A.D."/>
            <person name="Santos A.J."/>
        </authorList>
    </citation>
    <scope>NUCLEOTIDE SEQUENCE</scope>
    <source>
        <tissue evidence="1">Shoot tissue taken approximately 20 cm above the soil surface</tissue>
    </source>
</reference>
<accession>A0A0A9ARK7</accession>